<name>M3IEN4_LEPIT</name>
<feature type="transmembrane region" description="Helical" evidence="1">
    <location>
        <begin position="22"/>
        <end position="41"/>
    </location>
</feature>
<proteinExistence type="predicted"/>
<gene>
    <name evidence="2" type="ORF">LEP1GSC150_5487</name>
</gene>
<evidence type="ECO:0000313" key="2">
    <source>
        <dbReference type="EMBL" id="EMG19177.1"/>
    </source>
</evidence>
<dbReference type="AlphaFoldDB" id="M3IEN4"/>
<organism evidence="2 3">
    <name type="scientific">Leptospira interrogans serovar Copenhageni str. LT2050</name>
    <dbReference type="NCBI Taxonomy" id="1001598"/>
    <lineage>
        <taxon>Bacteria</taxon>
        <taxon>Pseudomonadati</taxon>
        <taxon>Spirochaetota</taxon>
        <taxon>Spirochaetia</taxon>
        <taxon>Leptospirales</taxon>
        <taxon>Leptospiraceae</taxon>
        <taxon>Leptospira</taxon>
    </lineage>
</organism>
<evidence type="ECO:0000256" key="1">
    <source>
        <dbReference type="SAM" id="Phobius"/>
    </source>
</evidence>
<accession>M3IEN4</accession>
<protein>
    <submittedName>
        <fullName evidence="2">Uncharacterized protein</fullName>
    </submittedName>
</protein>
<keyword evidence="1" id="KW-0812">Transmembrane</keyword>
<comment type="caution">
    <text evidence="2">The sequence shown here is derived from an EMBL/GenBank/DDBJ whole genome shotgun (WGS) entry which is preliminary data.</text>
</comment>
<keyword evidence="1" id="KW-0472">Membrane</keyword>
<dbReference type="EMBL" id="AFMD02000553">
    <property type="protein sequence ID" value="EMG19177.1"/>
    <property type="molecule type" value="Genomic_DNA"/>
</dbReference>
<sequence length="43" mass="5174">MERFLEYITIFYERSIDFVLKFPRWIVFGSTILFIGSLGFFSS</sequence>
<reference evidence="2 3" key="1">
    <citation type="submission" date="2013-02" db="EMBL/GenBank/DDBJ databases">
        <authorList>
            <person name="Harkins D.M."/>
            <person name="Durkin A.S."/>
            <person name="Brinkac L.M."/>
            <person name="Haft D.H."/>
            <person name="Selengut J.D."/>
            <person name="Sanka R."/>
            <person name="DePew J."/>
            <person name="Purushe J."/>
            <person name="Tulsiani S.M."/>
            <person name="Graham G.C."/>
            <person name="Burns M.-A."/>
            <person name="Dohnt M.F."/>
            <person name="Smythe L.D."/>
            <person name="McKay D.B."/>
            <person name="Craig S.B."/>
            <person name="Vinetz J.M."/>
            <person name="Sutton G.G."/>
            <person name="Nierman W.C."/>
            <person name="Fouts D.E."/>
        </authorList>
    </citation>
    <scope>NUCLEOTIDE SEQUENCE [LARGE SCALE GENOMIC DNA]</scope>
    <source>
        <strain evidence="2 3">LT2050</strain>
    </source>
</reference>
<evidence type="ECO:0000313" key="3">
    <source>
        <dbReference type="Proteomes" id="UP000011778"/>
    </source>
</evidence>
<dbReference type="Proteomes" id="UP000011778">
    <property type="component" value="Unassembled WGS sequence"/>
</dbReference>
<keyword evidence="1" id="KW-1133">Transmembrane helix</keyword>